<dbReference type="Pfam" id="PF01948">
    <property type="entry name" value="PyrI"/>
    <property type="match status" value="1"/>
</dbReference>
<evidence type="ECO:0000313" key="7">
    <source>
        <dbReference type="EMBL" id="GAB1252251.1"/>
    </source>
</evidence>
<dbReference type="Pfam" id="PF02748">
    <property type="entry name" value="PyrI_C"/>
    <property type="match status" value="1"/>
</dbReference>
<keyword evidence="1 4" id="KW-0479">Metal-binding</keyword>
<accession>A0ABQ0E3L9</accession>
<reference evidence="7 8" key="1">
    <citation type="journal article" date="2025" name="Int. J. Syst. Evol. Microbiol.">
        <title>Desulfovibrio falkowii sp. nov., Porphyromonas miyakawae sp. nov., Mediterraneibacter flintii sp. nov. and Owariibacterium komagatae gen. nov., sp. nov., isolated from human faeces.</title>
        <authorList>
            <person name="Hamaguchi T."/>
            <person name="Ohara M."/>
            <person name="Hisatomi A."/>
            <person name="Sekiguchi K."/>
            <person name="Takeda J.I."/>
            <person name="Ueyama J."/>
            <person name="Ito M."/>
            <person name="Nishiwaki H."/>
            <person name="Ogi T."/>
            <person name="Hirayama M."/>
            <person name="Ohkuma M."/>
            <person name="Sakamoto M."/>
            <person name="Ohno K."/>
        </authorList>
    </citation>
    <scope>NUCLEOTIDE SEQUENCE [LARGE SCALE GENOMIC DNA]</scope>
    <source>
        <strain evidence="7 8">13CB11C</strain>
    </source>
</reference>
<dbReference type="SUPFAM" id="SSF57825">
    <property type="entry name" value="Aspartate carbamoyltransferase, Regulatory-chain, C-terminal domain"/>
    <property type="match status" value="1"/>
</dbReference>
<proteinExistence type="inferred from homology"/>
<feature type="domain" description="Aspartate carbamoyltransferase regulatory subunit C-terminal" evidence="6">
    <location>
        <begin position="105"/>
        <end position="151"/>
    </location>
</feature>
<evidence type="ECO:0000259" key="5">
    <source>
        <dbReference type="Pfam" id="PF01948"/>
    </source>
</evidence>
<evidence type="ECO:0000256" key="4">
    <source>
        <dbReference type="HAMAP-Rule" id="MF_00002"/>
    </source>
</evidence>
<evidence type="ECO:0000256" key="3">
    <source>
        <dbReference type="ARBA" id="ARBA00022975"/>
    </source>
</evidence>
<feature type="binding site" evidence="4">
    <location>
        <position position="139"/>
    </location>
    <ligand>
        <name>Zn(2+)</name>
        <dbReference type="ChEBI" id="CHEBI:29105"/>
    </ligand>
</feature>
<dbReference type="HAMAP" id="MF_00002">
    <property type="entry name" value="Asp_carb_tr_reg"/>
    <property type="match status" value="1"/>
</dbReference>
<dbReference type="InterPro" id="IPR020545">
    <property type="entry name" value="Asp_carbamoyltransf_reg_N"/>
</dbReference>
<keyword evidence="2 4" id="KW-0862">Zinc</keyword>
<dbReference type="InterPro" id="IPR036793">
    <property type="entry name" value="Asp_carbatrfase_reg_N_sf"/>
</dbReference>
<sequence>MKEDKKELSVAAICNGTVIDHIPPEKLFAVVALLHLEDATAPITIGNNFAGHKQGKKGIIKIADRFFEDDVLNRIALVAPHVTLNVIRDYKVVEKKQVEQPKEFIGIVRCPNPKCIVNHEPMPTRFESATDSSGSVLICSYCGRKVKNEQVELL</sequence>
<keyword evidence="8" id="KW-1185">Reference proteome</keyword>
<keyword evidence="3 4" id="KW-0665">Pyrimidine biosynthesis</keyword>
<comment type="similarity">
    <text evidence="4">Belongs to the PyrI family.</text>
</comment>
<comment type="function">
    <text evidence="4">Involved in allosteric regulation of aspartate carbamoyltransferase.</text>
</comment>
<feature type="domain" description="Aspartate carbamoyltransferase regulatory subunit N-terminal" evidence="5">
    <location>
        <begin position="8"/>
        <end position="99"/>
    </location>
</feature>
<evidence type="ECO:0000313" key="8">
    <source>
        <dbReference type="Proteomes" id="UP001628220"/>
    </source>
</evidence>
<dbReference type="Proteomes" id="UP001628220">
    <property type="component" value="Unassembled WGS sequence"/>
</dbReference>
<dbReference type="PANTHER" id="PTHR35805">
    <property type="entry name" value="ASPARTATE CARBAMOYLTRANSFERASE REGULATORY CHAIN"/>
    <property type="match status" value="1"/>
</dbReference>
<organism evidence="7 8">
    <name type="scientific">Porphyromonas miyakawae</name>
    <dbReference type="NCBI Taxonomy" id="3137470"/>
    <lineage>
        <taxon>Bacteria</taxon>
        <taxon>Pseudomonadati</taxon>
        <taxon>Bacteroidota</taxon>
        <taxon>Bacteroidia</taxon>
        <taxon>Bacteroidales</taxon>
        <taxon>Porphyromonadaceae</taxon>
        <taxon>Porphyromonas</taxon>
    </lineage>
</organism>
<protein>
    <recommendedName>
        <fullName evidence="4">Aspartate carbamoyltransferase regulatory chain</fullName>
    </recommendedName>
</protein>
<dbReference type="SUPFAM" id="SSF54893">
    <property type="entry name" value="Aspartate carbamoyltransferase, Regulatory-chain, N-terminal domain"/>
    <property type="match status" value="1"/>
</dbReference>
<evidence type="ECO:0000256" key="2">
    <source>
        <dbReference type="ARBA" id="ARBA00022833"/>
    </source>
</evidence>
<dbReference type="InterPro" id="IPR036792">
    <property type="entry name" value="Asp_carbatrfase_reg_C_sf"/>
</dbReference>
<feature type="binding site" evidence="4">
    <location>
        <position position="115"/>
    </location>
    <ligand>
        <name>Zn(2+)</name>
        <dbReference type="ChEBI" id="CHEBI:29105"/>
    </ligand>
</feature>
<dbReference type="Gene3D" id="3.30.70.140">
    <property type="entry name" value="Aspartate carbamoyltransferase regulatory subunit, N-terminal domain"/>
    <property type="match status" value="1"/>
</dbReference>
<evidence type="ECO:0000256" key="1">
    <source>
        <dbReference type="ARBA" id="ARBA00022723"/>
    </source>
</evidence>
<dbReference type="PANTHER" id="PTHR35805:SF1">
    <property type="entry name" value="ASPARTATE CARBAMOYLTRANSFERASE REGULATORY CHAIN"/>
    <property type="match status" value="1"/>
</dbReference>
<feature type="binding site" evidence="4">
    <location>
        <position position="110"/>
    </location>
    <ligand>
        <name>Zn(2+)</name>
        <dbReference type="ChEBI" id="CHEBI:29105"/>
    </ligand>
</feature>
<comment type="caution">
    <text evidence="7">The sequence shown here is derived from an EMBL/GenBank/DDBJ whole genome shotgun (WGS) entry which is preliminary data.</text>
</comment>
<comment type="subunit">
    <text evidence="4">Contains catalytic and regulatory chains.</text>
</comment>
<dbReference type="Gene3D" id="2.30.30.20">
    <property type="entry name" value="Aspartate carbamoyltransferase regulatory subunit, C-terminal domain"/>
    <property type="match status" value="1"/>
</dbReference>
<evidence type="ECO:0000259" key="6">
    <source>
        <dbReference type="Pfam" id="PF02748"/>
    </source>
</evidence>
<gene>
    <name evidence="4 7" type="primary">pyrI</name>
    <name evidence="7" type="ORF">Tsumi_13570</name>
</gene>
<comment type="cofactor">
    <cofactor evidence="4">
        <name>Zn(2+)</name>
        <dbReference type="ChEBI" id="CHEBI:29105"/>
    </cofactor>
    <text evidence="4">Binds 1 zinc ion per subunit.</text>
</comment>
<dbReference type="InterPro" id="IPR002801">
    <property type="entry name" value="Asp_carbamoylTrfase_reg"/>
</dbReference>
<dbReference type="InterPro" id="IPR020542">
    <property type="entry name" value="Asp_carbamoyltrfase_reg_C"/>
</dbReference>
<feature type="binding site" evidence="4">
    <location>
        <position position="142"/>
    </location>
    <ligand>
        <name>Zn(2+)</name>
        <dbReference type="ChEBI" id="CHEBI:29105"/>
    </ligand>
</feature>
<name>A0ABQ0E3L9_9PORP</name>
<dbReference type="EMBL" id="BAAFSF010000004">
    <property type="protein sequence ID" value="GAB1252251.1"/>
    <property type="molecule type" value="Genomic_DNA"/>
</dbReference>